<evidence type="ECO:0000313" key="5">
    <source>
        <dbReference type="EMBL" id="AUT69293.1"/>
    </source>
</evidence>
<dbReference type="Pfam" id="PF01648">
    <property type="entry name" value="ACPS"/>
    <property type="match status" value="1"/>
</dbReference>
<evidence type="ECO:0000259" key="4">
    <source>
        <dbReference type="Pfam" id="PF22624"/>
    </source>
</evidence>
<accession>A0AAN1MJE8</accession>
<evidence type="ECO:0000256" key="2">
    <source>
        <dbReference type="ARBA" id="ARBA00022679"/>
    </source>
</evidence>
<dbReference type="SUPFAM" id="SSF56214">
    <property type="entry name" value="4'-phosphopantetheinyl transferase"/>
    <property type="match status" value="2"/>
</dbReference>
<evidence type="ECO:0000256" key="1">
    <source>
        <dbReference type="ARBA" id="ARBA00010990"/>
    </source>
</evidence>
<comment type="similarity">
    <text evidence="1">Belongs to the P-Pant transferase superfamily. Gsp/Sfp/HetI/AcpT family.</text>
</comment>
<dbReference type="KEGG" id="phs:C2L64_14090"/>
<dbReference type="PANTHER" id="PTHR12215:SF10">
    <property type="entry name" value="L-AMINOADIPATE-SEMIALDEHYDE DEHYDROGENASE-PHOSPHOPANTETHEINYL TRANSFERASE"/>
    <property type="match status" value="1"/>
</dbReference>
<dbReference type="Gene3D" id="3.90.470.20">
    <property type="entry name" value="4'-phosphopantetheinyl transferase domain"/>
    <property type="match status" value="1"/>
</dbReference>
<dbReference type="PANTHER" id="PTHR12215">
    <property type="entry name" value="PHOSPHOPANTETHEINE TRANSFERASE"/>
    <property type="match status" value="1"/>
</dbReference>
<dbReference type="GO" id="GO:0000287">
    <property type="term" value="F:magnesium ion binding"/>
    <property type="evidence" value="ECO:0007669"/>
    <property type="project" value="InterPro"/>
</dbReference>
<name>A0AAN1MJE8_9BURK</name>
<dbReference type="GO" id="GO:0005829">
    <property type="term" value="C:cytosol"/>
    <property type="evidence" value="ECO:0007669"/>
    <property type="project" value="TreeGrafter"/>
</dbReference>
<keyword evidence="2 5" id="KW-0808">Transferase</keyword>
<feature type="domain" description="4'-phosphopantetheinyl transferase" evidence="3">
    <location>
        <begin position="156"/>
        <end position="235"/>
    </location>
</feature>
<dbReference type="AlphaFoldDB" id="A0AAN1MJE8"/>
<dbReference type="InterPro" id="IPR008278">
    <property type="entry name" value="4-PPantetheinyl_Trfase_dom"/>
</dbReference>
<dbReference type="InterPro" id="IPR050559">
    <property type="entry name" value="P-Pant_transferase_sf"/>
</dbReference>
<protein>
    <submittedName>
        <fullName evidence="5">Phosphopantetheinyl transferase</fullName>
    </submittedName>
</protein>
<dbReference type="Pfam" id="PF22624">
    <property type="entry name" value="AASDHPPT_N"/>
    <property type="match status" value="1"/>
</dbReference>
<dbReference type="EMBL" id="CP026105">
    <property type="protein sequence ID" value="AUT69293.1"/>
    <property type="molecule type" value="Genomic_DNA"/>
</dbReference>
<evidence type="ECO:0000313" key="6">
    <source>
        <dbReference type="Proteomes" id="UP000236649"/>
    </source>
</evidence>
<reference evidence="5 6" key="1">
    <citation type="submission" date="2018-01" db="EMBL/GenBank/DDBJ databases">
        <title>Species boundaries and ecological features among Paraburkholderia terrae DSMZ17804T, P. hospita DSMZ17164T and P. caribensis DSMZ13236T.</title>
        <authorList>
            <person name="Pratama A.A."/>
        </authorList>
    </citation>
    <scope>NUCLEOTIDE SEQUENCE [LARGE SCALE GENOMIC DNA]</scope>
    <source>
        <strain evidence="5 6">DSM 17164</strain>
    </source>
</reference>
<sequence length="272" mass="30188">MRILIESEIMLAAVDVTWDAVHQNEAQSNMFALNALSSRAVQIAARGSLPDDIGVWHVPLRFTGNCASDMPFLDAEERAKATRFRNTADQVRFSLTRSVLRELLGVFLGIDPVQVKIRTTSRGKPELASSIRGRLLFNVSHSGAHALIAISRKRVVGVDIELVDKAIAWRELATLVCTPGERKMIEVSMPDTQHEEFYRCWTAKEALLKALGLGITENLLALTIDLRAVERTSLSPQVAAEAHALDALRAMKCCWIRDIPDYSACLAYETDM</sequence>
<dbReference type="InterPro" id="IPR037143">
    <property type="entry name" value="4-PPantetheinyl_Trfase_dom_sf"/>
</dbReference>
<dbReference type="GO" id="GO:0019878">
    <property type="term" value="P:lysine biosynthetic process via aminoadipic acid"/>
    <property type="evidence" value="ECO:0007669"/>
    <property type="project" value="TreeGrafter"/>
</dbReference>
<dbReference type="GO" id="GO:0008897">
    <property type="term" value="F:holo-[acyl-carrier-protein] synthase activity"/>
    <property type="evidence" value="ECO:0007669"/>
    <property type="project" value="InterPro"/>
</dbReference>
<proteinExistence type="inferred from homology"/>
<evidence type="ECO:0000259" key="3">
    <source>
        <dbReference type="Pfam" id="PF01648"/>
    </source>
</evidence>
<dbReference type="InterPro" id="IPR055066">
    <property type="entry name" value="AASDHPPT_N"/>
</dbReference>
<dbReference type="RefSeq" id="WP_103153699.1">
    <property type="nucleotide sequence ID" value="NZ_CADFGJ010000025.1"/>
</dbReference>
<organism evidence="5 6">
    <name type="scientific">Paraburkholderia hospita</name>
    <dbReference type="NCBI Taxonomy" id="169430"/>
    <lineage>
        <taxon>Bacteria</taxon>
        <taxon>Pseudomonadati</taxon>
        <taxon>Pseudomonadota</taxon>
        <taxon>Betaproteobacteria</taxon>
        <taxon>Burkholderiales</taxon>
        <taxon>Burkholderiaceae</taxon>
        <taxon>Paraburkholderia</taxon>
    </lineage>
</organism>
<dbReference type="Proteomes" id="UP000236649">
    <property type="component" value="Chromosome 1"/>
</dbReference>
<gene>
    <name evidence="5" type="ORF">C2L64_14090</name>
</gene>
<feature type="domain" description="4'-phosphopantetheinyl transferase N-terminal" evidence="4">
    <location>
        <begin position="71"/>
        <end position="149"/>
    </location>
</feature>